<protein>
    <submittedName>
        <fullName evidence="2">Efflux RND transporter permease subunit</fullName>
    </submittedName>
</protein>
<proteinExistence type="predicted"/>
<accession>A0ABX0W2U3</accession>
<reference evidence="2 3" key="1">
    <citation type="submission" date="2020-03" db="EMBL/GenBank/DDBJ databases">
        <title>Bacterial isolates of synthetic phycosphere.</title>
        <authorList>
            <person name="Fu H."/>
            <person name="Moran M.A."/>
        </authorList>
    </citation>
    <scope>NUCLEOTIDE SEQUENCE [LARGE SCALE GENOMIC DNA]</scope>
    <source>
        <strain evidence="2 3">HF1</strain>
    </source>
</reference>
<dbReference type="Gene3D" id="3.30.70.1440">
    <property type="entry name" value="Multidrug efflux transporter AcrB pore domain"/>
    <property type="match status" value="1"/>
</dbReference>
<dbReference type="SUPFAM" id="SSF82866">
    <property type="entry name" value="Multidrug efflux transporter AcrB transmembrane domain"/>
    <property type="match status" value="2"/>
</dbReference>
<dbReference type="Gene3D" id="1.20.1640.10">
    <property type="entry name" value="Multidrug efflux transporter AcrB transmembrane domain"/>
    <property type="match status" value="2"/>
</dbReference>
<dbReference type="InterPro" id="IPR027463">
    <property type="entry name" value="AcrB_DN_DC_subdom"/>
</dbReference>
<keyword evidence="3" id="KW-1185">Reference proteome</keyword>
<keyword evidence="1" id="KW-1133">Transmembrane helix</keyword>
<evidence type="ECO:0000313" key="3">
    <source>
        <dbReference type="Proteomes" id="UP000709466"/>
    </source>
</evidence>
<feature type="transmembrane region" description="Helical" evidence="1">
    <location>
        <begin position="904"/>
        <end position="924"/>
    </location>
</feature>
<feature type="transmembrane region" description="Helical" evidence="1">
    <location>
        <begin position="467"/>
        <end position="486"/>
    </location>
</feature>
<feature type="transmembrane region" description="Helical" evidence="1">
    <location>
        <begin position="439"/>
        <end position="461"/>
    </location>
</feature>
<organism evidence="2 3">
    <name type="scientific">Marivivens donghaensis</name>
    <dbReference type="NCBI Taxonomy" id="1699413"/>
    <lineage>
        <taxon>Bacteria</taxon>
        <taxon>Pseudomonadati</taxon>
        <taxon>Pseudomonadota</taxon>
        <taxon>Alphaproteobacteria</taxon>
        <taxon>Rhodobacterales</taxon>
        <taxon>Paracoccaceae</taxon>
        <taxon>Marivivens group</taxon>
        <taxon>Marivivens</taxon>
    </lineage>
</organism>
<feature type="transmembrane region" description="Helical" evidence="1">
    <location>
        <begin position="930"/>
        <end position="954"/>
    </location>
</feature>
<dbReference type="InterPro" id="IPR001036">
    <property type="entry name" value="Acrflvin-R"/>
</dbReference>
<feature type="transmembrane region" description="Helical" evidence="1">
    <location>
        <begin position="1006"/>
        <end position="1031"/>
    </location>
</feature>
<feature type="transmembrane region" description="Helical" evidence="1">
    <location>
        <begin position="878"/>
        <end position="897"/>
    </location>
</feature>
<keyword evidence="1" id="KW-0812">Transmembrane</keyword>
<feature type="transmembrane region" description="Helical" evidence="1">
    <location>
        <begin position="1052"/>
        <end position="1076"/>
    </location>
</feature>
<dbReference type="PRINTS" id="PR00702">
    <property type="entry name" value="ACRIFLAVINRP"/>
</dbReference>
<feature type="transmembrane region" description="Helical" evidence="1">
    <location>
        <begin position="25"/>
        <end position="44"/>
    </location>
</feature>
<comment type="caution">
    <text evidence="2">The sequence shown here is derived from an EMBL/GenBank/DDBJ whole genome shotgun (WGS) entry which is preliminary data.</text>
</comment>
<dbReference type="RefSeq" id="WP_167638968.1">
    <property type="nucleotide sequence ID" value="NZ_JAATOP010000011.1"/>
</dbReference>
<feature type="transmembrane region" description="Helical" evidence="1">
    <location>
        <begin position="337"/>
        <end position="357"/>
    </location>
</feature>
<gene>
    <name evidence="2" type="ORF">HCZ30_14215</name>
</gene>
<dbReference type="Proteomes" id="UP000709466">
    <property type="component" value="Unassembled WGS sequence"/>
</dbReference>
<dbReference type="Gene3D" id="3.30.70.1430">
    <property type="entry name" value="Multidrug efflux transporter AcrB pore domain"/>
    <property type="match status" value="2"/>
</dbReference>
<feature type="transmembrane region" description="Helical" evidence="1">
    <location>
        <begin position="364"/>
        <end position="383"/>
    </location>
</feature>
<evidence type="ECO:0000313" key="2">
    <source>
        <dbReference type="EMBL" id="NIY73584.1"/>
    </source>
</evidence>
<feature type="transmembrane region" description="Helical" evidence="1">
    <location>
        <begin position="1088"/>
        <end position="1113"/>
    </location>
</feature>
<dbReference type="PANTHER" id="PTHR32063:SF33">
    <property type="entry name" value="RND SUPERFAMILY EFFLUX PUMP PERMEASE COMPONENT"/>
    <property type="match status" value="1"/>
</dbReference>
<dbReference type="SUPFAM" id="SSF82693">
    <property type="entry name" value="Multidrug efflux transporter AcrB pore domain, PN1, PN2, PC1 and PC2 subdomains"/>
    <property type="match status" value="1"/>
</dbReference>
<keyword evidence="1" id="KW-0472">Membrane</keyword>
<feature type="transmembrane region" description="Helical" evidence="1">
    <location>
        <begin position="975"/>
        <end position="994"/>
    </location>
</feature>
<dbReference type="Gene3D" id="3.30.2090.10">
    <property type="entry name" value="Multidrug efflux transporter AcrB TolC docking domain, DN and DC subdomains"/>
    <property type="match status" value="2"/>
</dbReference>
<name>A0ABX0W2U3_9RHOB</name>
<dbReference type="PANTHER" id="PTHR32063">
    <property type="match status" value="1"/>
</dbReference>
<dbReference type="EMBL" id="JAATOP010000011">
    <property type="protein sequence ID" value="NIY73584.1"/>
    <property type="molecule type" value="Genomic_DNA"/>
</dbReference>
<evidence type="ECO:0000256" key="1">
    <source>
        <dbReference type="SAM" id="Phobius"/>
    </source>
</evidence>
<dbReference type="SUPFAM" id="SSF82714">
    <property type="entry name" value="Multidrug efflux transporter AcrB TolC docking domain, DN and DC subdomains"/>
    <property type="match status" value="1"/>
</dbReference>
<feature type="transmembrane region" description="Helical" evidence="1">
    <location>
        <begin position="530"/>
        <end position="550"/>
    </location>
</feature>
<sequence>MAKGSDIWGRGAGGILSYFTRHRTAANLLMVLMVVAGAFSYPNLRAQFFPDVVTESIRVSVQWDGAGAEDVDRAIVQVLDPVLLAVDGVSGTSSRSSEGSARITMEFEPGYDLDQAEKDVEAALASVSNLPDEAEDPTIYQSAWRDSVTDVVITGPVGVDQLSRLADEMVTRLFAAGVTRTTIQGVAAPETVIEVTSLSLMQHDVTLSEISSAIAAEVNASPVGDVAGASRVRTGVEKRSAEAISGIVLRSEDDNSELTIGDVATITVQGPDRDRAFYVGENPAIEIGVVRTAQGDAIGLQHSVEDVAEAMRPTLPAGVSIDLVNTRAEQITSRLDILLVNGAEGLALVILLLFLFLNARTAIWVAMGIPVSMLAAIALMYVGGLTINMISLFALIITLGIIVDDAIVVGEHADFRARHLGELPVVAAENAARRMFSPVFSATITTNIAFFGLMIISGRFGDLISDIPFTVVAVLTASLFECFIVLPHHLSHSVGGRERWYDLPSKWVNAGFGWFRENVFRRIITAVITARYAVIAGAIFLLATQIAVFVRGDVQWRFFSSPEQGQVSGNIAMLAGATREDTLDMIAELQRATDAVAETYEVETGVDPIKYVIAQVGGNSGRGLTGAEDKETWQLGAITIELIGQDERPMTSSEFVAALQAEVQTSPMTETLSFRSWGAGPGGNSLEVELGGADADTLKAAAEALKTELGQIPEVSGLEDSLSYDKEELVLTLTPQGQALGFTIDQLGAELRRRLSGITAATYPDGTRSAQITVQLPEDELTADFLDRMMMRASSGDYVPLADIVTVSRETGFSTVQREDGIMLISVTGDLDDENPDRAVEVKLSMNEDILPKLETNYGVTATLGGLSEQENRFLNDARLGLIFVLSGIYLTLSWIFASWTRPLVVMSVIPFALVGTIWGHNHWSEPMSMFTVVGLLGMVGIVINDSIVLVTTVDEYAEERGLFPAIIDGVSDRLRAVLLTTATTVLGLAPLLYERSSDAQFLKPTVITLVYGLSFGLVIVLLVVPSLMAIQADISRQISSFRHALRAPRRIWVPTVLGVLLMLGALGAVVVPAMLGAPLAGLPASVAASFGLFAAILGAGLLAIYAISAIALGRRA</sequence>
<dbReference type="Pfam" id="PF00873">
    <property type="entry name" value="ACR_tran"/>
    <property type="match status" value="1"/>
</dbReference>
<dbReference type="Gene3D" id="3.30.70.1320">
    <property type="entry name" value="Multidrug efflux transporter AcrB pore domain like"/>
    <property type="match status" value="1"/>
</dbReference>
<feature type="transmembrane region" description="Helical" evidence="1">
    <location>
        <begin position="389"/>
        <end position="409"/>
    </location>
</feature>